<feature type="transmembrane region" description="Helical" evidence="6">
    <location>
        <begin position="155"/>
        <end position="178"/>
    </location>
</feature>
<dbReference type="PANTHER" id="PTHR37693">
    <property type="entry name" value="PHOSPHATIDYLGLYCEROL LYSYLTRANSFERASE"/>
    <property type="match status" value="1"/>
</dbReference>
<feature type="transmembrane region" description="Helical" evidence="6">
    <location>
        <begin position="43"/>
        <end position="64"/>
    </location>
</feature>
<dbReference type="InterPro" id="IPR022791">
    <property type="entry name" value="L-PG_synthase/AglD"/>
</dbReference>
<reference evidence="7 8" key="1">
    <citation type="submission" date="2023-04" db="EMBL/GenBank/DDBJ databases">
        <title>Fusibacter bizertensis strain WBS, isolated from littoral bottom sediments of the Arctic seas - biochemical and genomic analysis.</title>
        <authorList>
            <person name="Brioukhanov A.L."/>
        </authorList>
    </citation>
    <scope>NUCLEOTIDE SEQUENCE [LARGE SCALE GENOMIC DNA]</scope>
    <source>
        <strain evidence="7 8">WBS</strain>
    </source>
</reference>
<accession>A0ABT6NBQ9</accession>
<dbReference type="PANTHER" id="PTHR37693:SF1">
    <property type="entry name" value="INTEGRAL MEMBRANE PROTEIN"/>
    <property type="match status" value="1"/>
</dbReference>
<keyword evidence="6" id="KW-0808">Transferase</keyword>
<protein>
    <recommendedName>
        <fullName evidence="6">Phosphatidylglycerol lysyltransferase</fullName>
        <ecNumber evidence="6">2.3.2.3</ecNumber>
    </recommendedName>
    <alternativeName>
        <fullName evidence="6">Lysylphosphatidylglycerol synthase</fullName>
    </alternativeName>
</protein>
<feature type="transmembrane region" description="Helical" evidence="6">
    <location>
        <begin position="12"/>
        <end position="31"/>
    </location>
</feature>
<evidence type="ECO:0000256" key="6">
    <source>
        <dbReference type="RuleBase" id="RU363042"/>
    </source>
</evidence>
<keyword evidence="4 6" id="KW-1133">Transmembrane helix</keyword>
<comment type="subcellular location">
    <subcellularLocation>
        <location evidence="1 6">Cell membrane</location>
        <topology evidence="1 6">Multi-pass membrane protein</topology>
    </subcellularLocation>
</comment>
<comment type="similarity">
    <text evidence="6">Belongs to the LPG synthase family.</text>
</comment>
<evidence type="ECO:0000313" key="7">
    <source>
        <dbReference type="EMBL" id="MDH8677853.1"/>
    </source>
</evidence>
<dbReference type="Proteomes" id="UP001158045">
    <property type="component" value="Unassembled WGS sequence"/>
</dbReference>
<evidence type="ECO:0000313" key="8">
    <source>
        <dbReference type="Proteomes" id="UP001158045"/>
    </source>
</evidence>
<evidence type="ECO:0000256" key="1">
    <source>
        <dbReference type="ARBA" id="ARBA00004651"/>
    </source>
</evidence>
<keyword evidence="6" id="KW-0046">Antibiotic resistance</keyword>
<feature type="transmembrane region" description="Helical" evidence="6">
    <location>
        <begin position="263"/>
        <end position="282"/>
    </location>
</feature>
<comment type="function">
    <text evidence="6">Catalyzes the transfer of a lysyl group from L-lysyl-tRNA(Lys) to membrane-bound phosphatidylglycerol (PG), which produces lysylphosphatidylglycerol (LPG), a major component of the bacterial membrane with a positive net charge. LPG synthesis contributes to bacterial virulence as it is involved in the resistance mechanism against cationic antimicrobial peptides (CAMP) produces by the host's immune system (defensins, cathelicidins) and by the competing microorganisms.</text>
</comment>
<evidence type="ECO:0000256" key="4">
    <source>
        <dbReference type="ARBA" id="ARBA00022989"/>
    </source>
</evidence>
<name>A0ABT6NBQ9_9FIRM</name>
<keyword evidence="6" id="KW-0443">Lipid metabolism</keyword>
<dbReference type="Pfam" id="PF03706">
    <property type="entry name" value="LPG_synthase_TM"/>
    <property type="match status" value="1"/>
</dbReference>
<comment type="caution">
    <text evidence="7">The sequence shown here is derived from an EMBL/GenBank/DDBJ whole genome shotgun (WGS) entry which is preliminary data.</text>
</comment>
<dbReference type="RefSeq" id="WP_281093678.1">
    <property type="nucleotide sequence ID" value="NZ_JARYZI010000003.1"/>
</dbReference>
<evidence type="ECO:0000256" key="5">
    <source>
        <dbReference type="ARBA" id="ARBA00023136"/>
    </source>
</evidence>
<keyword evidence="2" id="KW-1003">Cell membrane</keyword>
<feature type="transmembrane region" description="Helical" evidence="6">
    <location>
        <begin position="85"/>
        <end position="106"/>
    </location>
</feature>
<feature type="transmembrane region" description="Helical" evidence="6">
    <location>
        <begin position="231"/>
        <end position="256"/>
    </location>
</feature>
<dbReference type="EC" id="2.3.2.3" evidence="6"/>
<comment type="catalytic activity">
    <reaction evidence="6">
        <text>L-lysyl-tRNA(Lys) + a 1,2-diacyl-sn-glycero-3-phospho-(1'-sn-glycerol) = a 1,2-diacyl-sn-glycero-3-phospho-1'-(3'-O-L-lysyl)-sn-glycerol + tRNA(Lys)</text>
        <dbReference type="Rhea" id="RHEA:10668"/>
        <dbReference type="Rhea" id="RHEA-COMP:9696"/>
        <dbReference type="Rhea" id="RHEA-COMP:9697"/>
        <dbReference type="ChEBI" id="CHEBI:64716"/>
        <dbReference type="ChEBI" id="CHEBI:75792"/>
        <dbReference type="ChEBI" id="CHEBI:78442"/>
        <dbReference type="ChEBI" id="CHEBI:78529"/>
        <dbReference type="EC" id="2.3.2.3"/>
    </reaction>
</comment>
<dbReference type="NCBIfam" id="TIGR00374">
    <property type="entry name" value="flippase-like domain"/>
    <property type="match status" value="1"/>
</dbReference>
<evidence type="ECO:0000256" key="2">
    <source>
        <dbReference type="ARBA" id="ARBA00022475"/>
    </source>
</evidence>
<dbReference type="EMBL" id="JARYZI010000003">
    <property type="protein sequence ID" value="MDH8677853.1"/>
    <property type="molecule type" value="Genomic_DNA"/>
</dbReference>
<gene>
    <name evidence="6" type="primary">mprF</name>
    <name evidence="7" type="ORF">QE109_06825</name>
</gene>
<feature type="transmembrane region" description="Helical" evidence="6">
    <location>
        <begin position="126"/>
        <end position="143"/>
    </location>
</feature>
<sequence length="342" mass="38849">MSKNQKRITKCLVPLISFVIVIAVIIVKGEFKNIVEAIRGIRPIFLLLGFFLIGAYWTFEAIILHRLLHHAKERLSFWKTLRITLAGQFFNGITPFASGGQPAQLYMLHRLNVPLGTGASVLTKKFIIYQVALVIYSFIVLIFESRFFLGQIPNFVYLGVVGFVVNFAVIGSLILIGYNYRFTKGLVIKVTKFLKRHFNYQKVNHRSLKFLRQINLFHQQMEENHSGIGTWIIIGFLSMLQLTFFFSIPLVIGYGFHMTHLSIFYMIGAAAFVSMVTAFIPLPGAAIGAEGSFYLVYQIFFPSKIVITALLLWRLFTYYLPLIVGGTVVMIGNDKSDYSIDV</sequence>
<keyword evidence="5 6" id="KW-0472">Membrane</keyword>
<organism evidence="7 8">
    <name type="scientific">Fusibacter bizertensis</name>
    <dbReference type="NCBI Taxonomy" id="1488331"/>
    <lineage>
        <taxon>Bacteria</taxon>
        <taxon>Bacillati</taxon>
        <taxon>Bacillota</taxon>
        <taxon>Clostridia</taxon>
        <taxon>Eubacteriales</taxon>
        <taxon>Eubacteriales Family XII. Incertae Sedis</taxon>
        <taxon>Fusibacter</taxon>
    </lineage>
</organism>
<keyword evidence="3 6" id="KW-0812">Transmembrane</keyword>
<proteinExistence type="inferred from homology"/>
<evidence type="ECO:0000256" key="3">
    <source>
        <dbReference type="ARBA" id="ARBA00022692"/>
    </source>
</evidence>
<keyword evidence="8" id="KW-1185">Reference proteome</keyword>